<evidence type="ECO:0000313" key="2">
    <source>
        <dbReference type="EMBL" id="SFG16671.1"/>
    </source>
</evidence>
<proteinExistence type="predicted"/>
<gene>
    <name evidence="2" type="ORF">SAMN02787118_116208</name>
</gene>
<dbReference type="PROSITE" id="PS51257">
    <property type="entry name" value="PROKAR_LIPOPROTEIN"/>
    <property type="match status" value="1"/>
</dbReference>
<organism evidence="2 3">
    <name type="scientific">Streptomyces mirabilis</name>
    <dbReference type="NCBI Taxonomy" id="68239"/>
    <lineage>
        <taxon>Bacteria</taxon>
        <taxon>Bacillati</taxon>
        <taxon>Actinomycetota</taxon>
        <taxon>Actinomycetes</taxon>
        <taxon>Kitasatosporales</taxon>
        <taxon>Streptomycetaceae</taxon>
        <taxon>Streptomyces</taxon>
    </lineage>
</organism>
<dbReference type="EMBL" id="FONR01000016">
    <property type="protein sequence ID" value="SFG16671.1"/>
    <property type="molecule type" value="Genomic_DNA"/>
</dbReference>
<evidence type="ECO:0008006" key="4">
    <source>
        <dbReference type="Google" id="ProtNLM"/>
    </source>
</evidence>
<dbReference type="AlphaFoldDB" id="A0A1I2PTC3"/>
<feature type="chain" id="PRO_5010274931" description="DUF3558 domain-containing protein" evidence="1">
    <location>
        <begin position="34"/>
        <end position="182"/>
    </location>
</feature>
<evidence type="ECO:0000313" key="3">
    <source>
        <dbReference type="Proteomes" id="UP000181942"/>
    </source>
</evidence>
<dbReference type="Proteomes" id="UP000181942">
    <property type="component" value="Unassembled WGS sequence"/>
</dbReference>
<feature type="signal peptide" evidence="1">
    <location>
        <begin position="1"/>
        <end position="33"/>
    </location>
</feature>
<accession>A0A1I2PTC3</accession>
<keyword evidence="1" id="KW-0732">Signal</keyword>
<reference evidence="2 3" key="1">
    <citation type="submission" date="2016-10" db="EMBL/GenBank/DDBJ databases">
        <authorList>
            <person name="de Groot N.N."/>
        </authorList>
    </citation>
    <scope>NUCLEOTIDE SEQUENCE [LARGE SCALE GENOMIC DNA]</scope>
    <source>
        <strain evidence="2 3">OK461</strain>
    </source>
</reference>
<protein>
    <recommendedName>
        <fullName evidence="4">DUF3558 domain-containing protein</fullName>
    </recommendedName>
</protein>
<name>A0A1I2PTC3_9ACTN</name>
<sequence>MKYSRLRSSPTPRRVACLATAVAIGIALSGCSAEEVREYALPKSLCGVTVKSDLVSPFLPAGKKISTQQESPNGGTERCKISIDGKVAMIAGQLWWEKGGTVMDVAAVHAQVAPGTVTDDKRYLYSGTGAVGKAEGCSDSTHPDQYLFTVMQVFAPDLDDAATMKRLIVDYTKQIQEKNKCV</sequence>
<evidence type="ECO:0000256" key="1">
    <source>
        <dbReference type="SAM" id="SignalP"/>
    </source>
</evidence>